<accession>A6GJP6</accession>
<evidence type="ECO:0000313" key="2">
    <source>
        <dbReference type="EMBL" id="EDM73908.1"/>
    </source>
</evidence>
<gene>
    <name evidence="2" type="ORF">PPSIR1_14670</name>
</gene>
<feature type="signal peptide" evidence="1">
    <location>
        <begin position="1"/>
        <end position="26"/>
    </location>
</feature>
<evidence type="ECO:0000256" key="1">
    <source>
        <dbReference type="SAM" id="SignalP"/>
    </source>
</evidence>
<organism evidence="2 3">
    <name type="scientific">Plesiocystis pacifica SIR-1</name>
    <dbReference type="NCBI Taxonomy" id="391625"/>
    <lineage>
        <taxon>Bacteria</taxon>
        <taxon>Pseudomonadati</taxon>
        <taxon>Myxococcota</taxon>
        <taxon>Polyangia</taxon>
        <taxon>Nannocystales</taxon>
        <taxon>Nannocystaceae</taxon>
        <taxon>Plesiocystis</taxon>
    </lineage>
</organism>
<protein>
    <submittedName>
        <fullName evidence="2">Uncharacterized protein</fullName>
    </submittedName>
</protein>
<keyword evidence="1" id="KW-0732">Signal</keyword>
<reference evidence="2 3" key="1">
    <citation type="submission" date="2007-06" db="EMBL/GenBank/DDBJ databases">
        <authorList>
            <person name="Shimkets L."/>
            <person name="Ferriera S."/>
            <person name="Johnson J."/>
            <person name="Kravitz S."/>
            <person name="Beeson K."/>
            <person name="Sutton G."/>
            <person name="Rogers Y.-H."/>
            <person name="Friedman R."/>
            <person name="Frazier M."/>
            <person name="Venter J.C."/>
        </authorList>
    </citation>
    <scope>NUCLEOTIDE SEQUENCE [LARGE SCALE GENOMIC DNA]</scope>
    <source>
        <strain evidence="2 3">SIR-1</strain>
    </source>
</reference>
<evidence type="ECO:0000313" key="3">
    <source>
        <dbReference type="Proteomes" id="UP000005801"/>
    </source>
</evidence>
<dbReference type="EMBL" id="ABCS01000163">
    <property type="protein sequence ID" value="EDM73908.1"/>
    <property type="molecule type" value="Genomic_DNA"/>
</dbReference>
<keyword evidence="3" id="KW-1185">Reference proteome</keyword>
<dbReference type="AlphaFoldDB" id="A6GJP6"/>
<name>A6GJP6_9BACT</name>
<dbReference type="Proteomes" id="UP000005801">
    <property type="component" value="Unassembled WGS sequence"/>
</dbReference>
<dbReference type="OrthoDB" id="5531262at2"/>
<feature type="chain" id="PRO_5002697843" evidence="1">
    <location>
        <begin position="27"/>
        <end position="165"/>
    </location>
</feature>
<proteinExistence type="predicted"/>
<sequence length="165" mass="17446">MPRKITFPIVGLVGLGLAFAPLSASAEYRDLCDSSRVCEYTGPNAPVLDADVCLDPTGEVRLKGSSPCSTGSIPFHVRFGDVIDPVMQLVVAYIPLKNACSVPGMCEVQEYSAGTSTAQAICCINGVCWPGFHDCGGTLMWCDDGVCNEDGTVTCFEGLEVPLDE</sequence>
<dbReference type="RefSeq" id="WP_006976932.1">
    <property type="nucleotide sequence ID" value="NZ_ABCS01000163.1"/>
</dbReference>
<comment type="caution">
    <text evidence="2">The sequence shown here is derived from an EMBL/GenBank/DDBJ whole genome shotgun (WGS) entry which is preliminary data.</text>
</comment>